<dbReference type="Proteomes" id="UP001732700">
    <property type="component" value="Chromosome 7D"/>
</dbReference>
<name>A0ACD6ABP0_AVESA</name>
<proteinExistence type="predicted"/>
<organism evidence="1 2">
    <name type="scientific">Avena sativa</name>
    <name type="common">Oat</name>
    <dbReference type="NCBI Taxonomy" id="4498"/>
    <lineage>
        <taxon>Eukaryota</taxon>
        <taxon>Viridiplantae</taxon>
        <taxon>Streptophyta</taxon>
        <taxon>Embryophyta</taxon>
        <taxon>Tracheophyta</taxon>
        <taxon>Spermatophyta</taxon>
        <taxon>Magnoliopsida</taxon>
        <taxon>Liliopsida</taxon>
        <taxon>Poales</taxon>
        <taxon>Poaceae</taxon>
        <taxon>BOP clade</taxon>
        <taxon>Pooideae</taxon>
        <taxon>Poodae</taxon>
        <taxon>Poeae</taxon>
        <taxon>Poeae Chloroplast Group 1 (Aveneae type)</taxon>
        <taxon>Aveninae</taxon>
        <taxon>Avena</taxon>
    </lineage>
</organism>
<protein>
    <submittedName>
        <fullName evidence="1">Uncharacterized protein</fullName>
    </submittedName>
</protein>
<sequence length="208" mass="24166">MDPRAACSSDKGKTNLESMMEKLGLGEEDLDDVIYEEQAPPPVETTRWLAIARVHTDREFSDFWFYKSMRMAWNLAQEVKFRALEGNRFTIQLSCLGDWDKVMEGGPWTFRDHPVLLEEYDGFTKSSEVELFTFKIWIQIHDLPDGYKPMLKVLAGKVGEVIHTEPTTGDFSGNFFRVRIKYDVRKPLKIVVSMIRGGQRQLFLVKYE</sequence>
<keyword evidence="2" id="KW-1185">Reference proteome</keyword>
<evidence type="ECO:0000313" key="1">
    <source>
        <dbReference type="EnsemblPlants" id="AVESA.00010b.r2.7DG1344490.1.CDS.1"/>
    </source>
</evidence>
<evidence type="ECO:0000313" key="2">
    <source>
        <dbReference type="Proteomes" id="UP001732700"/>
    </source>
</evidence>
<reference evidence="1" key="2">
    <citation type="submission" date="2025-09" db="UniProtKB">
        <authorList>
            <consortium name="EnsemblPlants"/>
        </authorList>
    </citation>
    <scope>IDENTIFICATION</scope>
</reference>
<reference evidence="1" key="1">
    <citation type="submission" date="2021-05" db="EMBL/GenBank/DDBJ databases">
        <authorList>
            <person name="Scholz U."/>
            <person name="Mascher M."/>
            <person name="Fiebig A."/>
        </authorList>
    </citation>
    <scope>NUCLEOTIDE SEQUENCE [LARGE SCALE GENOMIC DNA]</scope>
</reference>
<dbReference type="EnsemblPlants" id="AVESA.00010b.r2.7DG1344490.1">
    <property type="protein sequence ID" value="AVESA.00010b.r2.7DG1344490.1.CDS.1"/>
    <property type="gene ID" value="AVESA.00010b.r2.7DG1344490"/>
</dbReference>
<accession>A0ACD6ABP0</accession>